<dbReference type="EC" id="3.2.1.23" evidence="1"/>
<name>A0A5J4Q8Q4_9ZZZZ</name>
<keyword evidence="1" id="KW-0326">Glycosidase</keyword>
<accession>A0A5J4Q8Q4</accession>
<evidence type="ECO:0000313" key="1">
    <source>
        <dbReference type="EMBL" id="KAA6317400.1"/>
    </source>
</evidence>
<gene>
    <name evidence="1" type="ORF">EZS27_032439</name>
</gene>
<dbReference type="EMBL" id="SNRY01004535">
    <property type="protein sequence ID" value="KAA6317400.1"/>
    <property type="molecule type" value="Genomic_DNA"/>
</dbReference>
<sequence length="67" mass="7802">MMIPQKMLCGFFCTMLCTSLVAQKNLSFPTAQFKTGDHSSWKEKDFDDRDWKQIKTGISWEECGYPD</sequence>
<proteinExistence type="predicted"/>
<comment type="caution">
    <text evidence="1">The sequence shown here is derived from an EMBL/GenBank/DDBJ whole genome shotgun (WGS) entry which is preliminary data.</text>
</comment>
<protein>
    <submittedName>
        <fullName evidence="1">Beta-galactosidase</fullName>
        <ecNumber evidence="1">3.2.1.23</ecNumber>
    </submittedName>
</protein>
<reference evidence="1" key="1">
    <citation type="submission" date="2019-03" db="EMBL/GenBank/DDBJ databases">
        <title>Single cell metagenomics reveals metabolic interactions within the superorganism composed of flagellate Streblomastix strix and complex community of Bacteroidetes bacteria on its surface.</title>
        <authorList>
            <person name="Treitli S.C."/>
            <person name="Kolisko M."/>
            <person name="Husnik F."/>
            <person name="Keeling P."/>
            <person name="Hampl V."/>
        </authorList>
    </citation>
    <scope>NUCLEOTIDE SEQUENCE</scope>
    <source>
        <strain evidence="1">STM</strain>
    </source>
</reference>
<keyword evidence="1" id="KW-0378">Hydrolase</keyword>
<organism evidence="1">
    <name type="scientific">termite gut metagenome</name>
    <dbReference type="NCBI Taxonomy" id="433724"/>
    <lineage>
        <taxon>unclassified sequences</taxon>
        <taxon>metagenomes</taxon>
        <taxon>organismal metagenomes</taxon>
    </lineage>
</organism>
<feature type="non-terminal residue" evidence="1">
    <location>
        <position position="67"/>
    </location>
</feature>
<dbReference type="GO" id="GO:0004565">
    <property type="term" value="F:beta-galactosidase activity"/>
    <property type="evidence" value="ECO:0007669"/>
    <property type="project" value="UniProtKB-EC"/>
</dbReference>
<dbReference type="AlphaFoldDB" id="A0A5J4Q8Q4"/>